<feature type="region of interest" description="Disordered" evidence="1">
    <location>
        <begin position="1073"/>
        <end position="1166"/>
    </location>
</feature>
<comment type="caution">
    <text evidence="3">The sequence shown here is derived from an EMBL/GenBank/DDBJ whole genome shotgun (WGS) entry which is preliminary data.</text>
</comment>
<feature type="region of interest" description="Disordered" evidence="1">
    <location>
        <begin position="68"/>
        <end position="94"/>
    </location>
</feature>
<proteinExistence type="predicted"/>
<keyword evidence="2" id="KW-1133">Transmembrane helix</keyword>
<dbReference type="PANTHER" id="PTHR23118">
    <property type="entry name" value="ATP-CITRATE SYNTHASE"/>
    <property type="match status" value="1"/>
</dbReference>
<feature type="transmembrane region" description="Helical" evidence="2">
    <location>
        <begin position="113"/>
        <end position="139"/>
    </location>
</feature>
<keyword evidence="2" id="KW-0472">Membrane</keyword>
<dbReference type="GO" id="GO:0003878">
    <property type="term" value="F:ATP citrate synthase activity"/>
    <property type="evidence" value="ECO:0007669"/>
    <property type="project" value="TreeGrafter"/>
</dbReference>
<evidence type="ECO:0000313" key="4">
    <source>
        <dbReference type="Proteomes" id="UP000777482"/>
    </source>
</evidence>
<dbReference type="EMBL" id="PUHQ01000197">
    <property type="protein sequence ID" value="KAG0653516.1"/>
    <property type="molecule type" value="Genomic_DNA"/>
</dbReference>
<dbReference type="AlphaFoldDB" id="A0A9P7B132"/>
<accession>A0A9P7B132</accession>
<sequence>MLEATAVSEGKLEARRRRRQQRATTAEARQADDGGDAAGEISPSSLSCVASSSVALSSLAAAAATWSKASSPTPSSSSSTAARPLPPLVRSRTGLGEHADGVKRKILDKKKAFNCLMFLGALNGLFVLGCSIGFIGHFINQKRLKQPLYRHPADNIYIEPFQTSHLGAYISPFGQAFLFLSLHLGLPIPPPLSLSIHKPCSTLWHYTLTTNVASQICNRNALAGDRTGGAIGLSPFGSFLPNPLLRSHRPWLLPSFSPLSHPAGDMSKKRSKQLILLSNGEDTPMSDTQTGPTEVLVLSDDDDDNPSPVFRKHALRHLLTESICMQLSGSPYFRADALTSKGGLSHPSASSKLASEFRSLARLEANALLESCQHLVPNNGLDAAFEGTNAAAAVGGTGYRALTVRSATDPYPVQGHRYGLDDGGGGGEEGIGSSGGTPSGASTDVLDIYVIYRYTSANEVLVDEVVEDIVARVRLLVARTLVHLGLSSDVDSLIPRIIPIVTTGSGLIPLHDWKYGSGQYTVDRFLRALHCHETETVVLVGPSVANVMSVRHIASSLGSSGRIVRLRSSDETSSENEILDAPALVKVLDSIIAHFGDLENPAVPDLQSLARLLSKSANIQARIASLKTPEADAANGIFEAFLMRRTQGSFKQLLESHHEYERLFIGGAEDKLIQWANLGASILSSTALEKAFARDAAHELSPRDEVDAVCQAVAEELSDPSYSFWFAASNGPCCNNACKAEKSQSWHRSPDGPLCRQWFTLWRHQYVLWAPGLDTCLHCGRSVKEGKRRNSMVRSYTDSGDAICRTCASYVEHKSQPPPIGWSPMCEVDGCSAEGKVWRDSRIRCFNDHAFFDAYGTDEHPNNQECSAPGCKVLVQAADSDLCPGCTRIFNTHSYVPSNACAFCGSLFADLEKGTRNTIVRFKVAACDRCYHLVGVKANKKGFGTSTITEARAVVQDVVKRHAKQEAKKAKINPGPLIAGKKKSSVDICSLNPYDALVLSVKAFLESRGSLSWKMKKPETLIKRLQKSGYSVESVVFWDETGREDYIPIDEHDPCLHGYREEEAHFAAVGNAFEQPGVGSSNDRWSSDDKEDSSDDIEDQDEAGDGSPEEEDDDEDGDEDEADKQKGNYYDDNDKVDEEWFGEGDSQSGEMEYMRSNADDNNLYAL</sequence>
<name>A0A9P7B132_RHOMI</name>
<feature type="compositionally biased region" description="Gly residues" evidence="1">
    <location>
        <begin position="421"/>
        <end position="438"/>
    </location>
</feature>
<reference evidence="3 4" key="1">
    <citation type="submission" date="2020-11" db="EMBL/GenBank/DDBJ databases">
        <title>Kefir isolates.</title>
        <authorList>
            <person name="Marcisauskas S."/>
            <person name="Kim Y."/>
            <person name="Blasche S."/>
        </authorList>
    </citation>
    <scope>NUCLEOTIDE SEQUENCE [LARGE SCALE GENOMIC DNA]</scope>
    <source>
        <strain evidence="3 4">KR</strain>
    </source>
</reference>
<evidence type="ECO:0000313" key="3">
    <source>
        <dbReference type="EMBL" id="KAG0653516.1"/>
    </source>
</evidence>
<protein>
    <submittedName>
        <fullName evidence="3">Uncharacterized protein</fullName>
    </submittedName>
</protein>
<dbReference type="GO" id="GO:0006085">
    <property type="term" value="P:acetyl-CoA biosynthetic process"/>
    <property type="evidence" value="ECO:0007669"/>
    <property type="project" value="TreeGrafter"/>
</dbReference>
<dbReference type="GO" id="GO:0005829">
    <property type="term" value="C:cytosol"/>
    <property type="evidence" value="ECO:0007669"/>
    <property type="project" value="TreeGrafter"/>
</dbReference>
<dbReference type="GO" id="GO:0006633">
    <property type="term" value="P:fatty acid biosynthetic process"/>
    <property type="evidence" value="ECO:0007669"/>
    <property type="project" value="TreeGrafter"/>
</dbReference>
<feature type="compositionally biased region" description="Acidic residues" evidence="1">
    <location>
        <begin position="1089"/>
        <end position="1122"/>
    </location>
</feature>
<feature type="compositionally biased region" description="Low complexity" evidence="1">
    <location>
        <begin position="68"/>
        <end position="83"/>
    </location>
</feature>
<organism evidence="3 4">
    <name type="scientific">Rhodotorula mucilaginosa</name>
    <name type="common">Yeast</name>
    <name type="synonym">Rhodotorula rubra</name>
    <dbReference type="NCBI Taxonomy" id="5537"/>
    <lineage>
        <taxon>Eukaryota</taxon>
        <taxon>Fungi</taxon>
        <taxon>Dikarya</taxon>
        <taxon>Basidiomycota</taxon>
        <taxon>Pucciniomycotina</taxon>
        <taxon>Microbotryomycetes</taxon>
        <taxon>Sporidiobolales</taxon>
        <taxon>Sporidiobolaceae</taxon>
        <taxon>Rhodotorula</taxon>
    </lineage>
</organism>
<keyword evidence="2" id="KW-0812">Transmembrane</keyword>
<gene>
    <name evidence="3" type="ORF">C6P46_002508</name>
</gene>
<evidence type="ECO:0000256" key="2">
    <source>
        <dbReference type="SAM" id="Phobius"/>
    </source>
</evidence>
<dbReference type="PANTHER" id="PTHR23118:SF42">
    <property type="entry name" value="ATP-CITRATE SYNTHASE"/>
    <property type="match status" value="1"/>
</dbReference>
<feature type="region of interest" description="Disordered" evidence="1">
    <location>
        <begin position="1"/>
        <end position="44"/>
    </location>
</feature>
<dbReference type="Proteomes" id="UP000777482">
    <property type="component" value="Unassembled WGS sequence"/>
</dbReference>
<keyword evidence="4" id="KW-1185">Reference proteome</keyword>
<evidence type="ECO:0000256" key="1">
    <source>
        <dbReference type="SAM" id="MobiDB-lite"/>
    </source>
</evidence>
<feature type="region of interest" description="Disordered" evidence="1">
    <location>
        <begin position="419"/>
        <end position="438"/>
    </location>
</feature>
<dbReference type="InterPro" id="IPR002020">
    <property type="entry name" value="Citrate_synthase"/>
</dbReference>